<evidence type="ECO:0000313" key="7">
    <source>
        <dbReference type="EMBL" id="KAA3768593.1"/>
    </source>
</evidence>
<evidence type="ECO:0000259" key="6">
    <source>
        <dbReference type="Pfam" id="PF04932"/>
    </source>
</evidence>
<organism evidence="7 8">
    <name type="scientific">Bacteroides salyersiae</name>
    <dbReference type="NCBI Taxonomy" id="291644"/>
    <lineage>
        <taxon>Bacteria</taxon>
        <taxon>Pseudomonadati</taxon>
        <taxon>Bacteroidota</taxon>
        <taxon>Bacteroidia</taxon>
        <taxon>Bacteroidales</taxon>
        <taxon>Bacteroidaceae</taxon>
        <taxon>Bacteroides</taxon>
    </lineage>
</organism>
<feature type="transmembrane region" description="Helical" evidence="5">
    <location>
        <begin position="264"/>
        <end position="283"/>
    </location>
</feature>
<keyword evidence="4 5" id="KW-0472">Membrane</keyword>
<feature type="transmembrane region" description="Helical" evidence="5">
    <location>
        <begin position="34"/>
        <end position="51"/>
    </location>
</feature>
<dbReference type="PANTHER" id="PTHR37422">
    <property type="entry name" value="TEICHURONIC ACID BIOSYNTHESIS PROTEIN TUAE"/>
    <property type="match status" value="1"/>
</dbReference>
<dbReference type="GO" id="GO:0016020">
    <property type="term" value="C:membrane"/>
    <property type="evidence" value="ECO:0007669"/>
    <property type="project" value="UniProtKB-SubCell"/>
</dbReference>
<reference evidence="7 8" key="1">
    <citation type="journal article" date="2019" name="Nat. Med.">
        <title>A library of human gut bacterial isolates paired with longitudinal multiomics data enables mechanistic microbiome research.</title>
        <authorList>
            <person name="Poyet M."/>
            <person name="Groussin M."/>
            <person name="Gibbons S.M."/>
            <person name="Avila-Pacheco J."/>
            <person name="Jiang X."/>
            <person name="Kearney S.M."/>
            <person name="Perrotta A.R."/>
            <person name="Berdy B."/>
            <person name="Zhao S."/>
            <person name="Lieberman T.D."/>
            <person name="Swanson P.K."/>
            <person name="Smith M."/>
            <person name="Roesemann S."/>
            <person name="Alexander J.E."/>
            <person name="Rich S.A."/>
            <person name="Livny J."/>
            <person name="Vlamakis H."/>
            <person name="Clish C."/>
            <person name="Bullock K."/>
            <person name="Deik A."/>
            <person name="Scott J."/>
            <person name="Pierce K.A."/>
            <person name="Xavier R.J."/>
            <person name="Alm E.J."/>
        </authorList>
    </citation>
    <scope>NUCLEOTIDE SEQUENCE [LARGE SCALE GENOMIC DNA]</scope>
    <source>
        <strain evidence="7 8">BIOML-A10</strain>
    </source>
</reference>
<evidence type="ECO:0000313" key="8">
    <source>
        <dbReference type="Proteomes" id="UP000422221"/>
    </source>
</evidence>
<dbReference type="EMBL" id="VWMK01000003">
    <property type="protein sequence ID" value="KAA3768593.1"/>
    <property type="molecule type" value="Genomic_DNA"/>
</dbReference>
<evidence type="ECO:0000256" key="5">
    <source>
        <dbReference type="SAM" id="Phobius"/>
    </source>
</evidence>
<dbReference type="AlphaFoldDB" id="A0A7J4XMK2"/>
<protein>
    <submittedName>
        <fullName evidence="7">O-antigen ligase family protein</fullName>
    </submittedName>
</protein>
<comment type="subcellular location">
    <subcellularLocation>
        <location evidence="1">Membrane</location>
        <topology evidence="1">Multi-pass membrane protein</topology>
    </subcellularLocation>
</comment>
<comment type="caution">
    <text evidence="7">The sequence shown here is derived from an EMBL/GenBank/DDBJ whole genome shotgun (WGS) entry which is preliminary data.</text>
</comment>
<dbReference type="PANTHER" id="PTHR37422:SF13">
    <property type="entry name" value="LIPOPOLYSACCHARIDE BIOSYNTHESIS PROTEIN PA4999-RELATED"/>
    <property type="match status" value="1"/>
</dbReference>
<proteinExistence type="predicted"/>
<dbReference type="GO" id="GO:0016874">
    <property type="term" value="F:ligase activity"/>
    <property type="evidence" value="ECO:0007669"/>
    <property type="project" value="UniProtKB-KW"/>
</dbReference>
<feature type="transmembrane region" description="Helical" evidence="5">
    <location>
        <begin position="295"/>
        <end position="322"/>
    </location>
</feature>
<feature type="transmembrane region" description="Helical" evidence="5">
    <location>
        <begin position="63"/>
        <end position="84"/>
    </location>
</feature>
<dbReference type="RefSeq" id="WP_130058118.1">
    <property type="nucleotide sequence ID" value="NZ_JADNPJ010000003.1"/>
</dbReference>
<dbReference type="InterPro" id="IPR007016">
    <property type="entry name" value="O-antigen_ligase-rel_domated"/>
</dbReference>
<evidence type="ECO:0000256" key="4">
    <source>
        <dbReference type="ARBA" id="ARBA00023136"/>
    </source>
</evidence>
<dbReference type="Proteomes" id="UP000422221">
    <property type="component" value="Unassembled WGS sequence"/>
</dbReference>
<evidence type="ECO:0000256" key="3">
    <source>
        <dbReference type="ARBA" id="ARBA00022989"/>
    </source>
</evidence>
<dbReference type="Pfam" id="PF04932">
    <property type="entry name" value="Wzy_C"/>
    <property type="match status" value="1"/>
</dbReference>
<dbReference type="SUPFAM" id="SSF48452">
    <property type="entry name" value="TPR-like"/>
    <property type="match status" value="1"/>
</dbReference>
<keyword evidence="2 5" id="KW-0812">Transmembrane</keyword>
<gene>
    <name evidence="7" type="ORF">F3F73_04635</name>
</gene>
<name>A0A7J4XMK2_9BACE</name>
<sequence>MIIREMILFSLLCLGALFFNSSEFVDTGIVPKWYMTIAMGIVLVVYYLILSQRKRSFSFEMQGIIYAIIISCALQALYGILQYWGVLQCTSSFRITGSFDNPAGFASSLCAGIPFLWFVWNGLKGWKKLLCVMTILLLVCGVFLSGSRAGVLSIFMLVAIWGYQSVSWNKLQKIVLVIGALVVLIVFLYFLKRNSADGRLLIWICCLNMIAIKPWFGFGSGGFEAHYMDYQAQFFHRNPDSGYAILADTVQQPFNEFLRIAVDYGLGGLLGLLGMIVFLILCYQKCNSCYKDLAALSLCSITVFSLFSYPFLYPFTWAVVLLDLVILAGNTWHIHWKIFSVVGKWLVILCVMGSLCITNTMVIRVKAEMKWKHALSLSSCGLFEKAQPLYDAAERVLGNDRYFLYNYAAELNVARFYKESLDIAMKCRHLWSDYDLEMLIAQNCWEINRMVEAEEHFRLASDMCPNRFMPLYRLVWLLDRQGRQTEARELATIIISKPVKIPSVIIERIKSEMENYLTLKI</sequence>
<keyword evidence="3 5" id="KW-1133">Transmembrane helix</keyword>
<dbReference type="InterPro" id="IPR011990">
    <property type="entry name" value="TPR-like_helical_dom_sf"/>
</dbReference>
<dbReference type="InterPro" id="IPR051533">
    <property type="entry name" value="WaaL-like"/>
</dbReference>
<evidence type="ECO:0000256" key="2">
    <source>
        <dbReference type="ARBA" id="ARBA00022692"/>
    </source>
</evidence>
<dbReference type="Gene3D" id="1.25.40.10">
    <property type="entry name" value="Tetratricopeptide repeat domain"/>
    <property type="match status" value="1"/>
</dbReference>
<feature type="transmembrane region" description="Helical" evidence="5">
    <location>
        <begin position="342"/>
        <end position="363"/>
    </location>
</feature>
<feature type="transmembrane region" description="Helical" evidence="5">
    <location>
        <begin position="135"/>
        <end position="162"/>
    </location>
</feature>
<accession>A0A7J4XMK2</accession>
<feature type="transmembrane region" description="Helical" evidence="5">
    <location>
        <begin position="104"/>
        <end position="123"/>
    </location>
</feature>
<keyword evidence="7" id="KW-0436">Ligase</keyword>
<feature type="transmembrane region" description="Helical" evidence="5">
    <location>
        <begin position="174"/>
        <end position="191"/>
    </location>
</feature>
<evidence type="ECO:0000256" key="1">
    <source>
        <dbReference type="ARBA" id="ARBA00004141"/>
    </source>
</evidence>
<feature type="transmembrane region" description="Helical" evidence="5">
    <location>
        <begin position="200"/>
        <end position="218"/>
    </location>
</feature>
<feature type="domain" description="O-antigen ligase-related" evidence="6">
    <location>
        <begin position="134"/>
        <end position="272"/>
    </location>
</feature>